<keyword evidence="3" id="KW-1185">Reference proteome</keyword>
<protein>
    <submittedName>
        <fullName evidence="2">Uncharacterized protein</fullName>
    </submittedName>
</protein>
<proteinExistence type="predicted"/>
<evidence type="ECO:0000256" key="1">
    <source>
        <dbReference type="SAM" id="MobiDB-lite"/>
    </source>
</evidence>
<sequence length="190" mass="21491">MKDIDWNKLVITDEIMDYVVVRYGKTNCKGYDSLFGIIVDDIWNKFKEDPKVLEVAALVVSERFQKLQRFQRLSNVSNVAYGDSDPVIIVFGLEGNVNEKFVVIVVSSTEEISSDEGFSFLYNEDDDIDSDNDSDSSIYEEEKVASKPKHASKPTFSYTNDDDDDDIDSDTDSESSIYEEPKDASKTKVA</sequence>
<evidence type="ECO:0000313" key="3">
    <source>
        <dbReference type="Proteomes" id="UP001151760"/>
    </source>
</evidence>
<reference evidence="2" key="1">
    <citation type="journal article" date="2022" name="Int. J. Mol. Sci.">
        <title>Draft Genome of Tanacetum Coccineum: Genomic Comparison of Closely Related Tanacetum-Family Plants.</title>
        <authorList>
            <person name="Yamashiro T."/>
            <person name="Shiraishi A."/>
            <person name="Nakayama K."/>
            <person name="Satake H."/>
        </authorList>
    </citation>
    <scope>NUCLEOTIDE SEQUENCE</scope>
</reference>
<dbReference type="EMBL" id="BQNB010015735">
    <property type="protein sequence ID" value="GJT43505.1"/>
    <property type="molecule type" value="Genomic_DNA"/>
</dbReference>
<feature type="compositionally biased region" description="Acidic residues" evidence="1">
    <location>
        <begin position="123"/>
        <end position="134"/>
    </location>
</feature>
<dbReference type="Proteomes" id="UP001151760">
    <property type="component" value="Unassembled WGS sequence"/>
</dbReference>
<organism evidence="2 3">
    <name type="scientific">Tanacetum coccineum</name>
    <dbReference type="NCBI Taxonomy" id="301880"/>
    <lineage>
        <taxon>Eukaryota</taxon>
        <taxon>Viridiplantae</taxon>
        <taxon>Streptophyta</taxon>
        <taxon>Embryophyta</taxon>
        <taxon>Tracheophyta</taxon>
        <taxon>Spermatophyta</taxon>
        <taxon>Magnoliopsida</taxon>
        <taxon>eudicotyledons</taxon>
        <taxon>Gunneridae</taxon>
        <taxon>Pentapetalae</taxon>
        <taxon>asterids</taxon>
        <taxon>campanulids</taxon>
        <taxon>Asterales</taxon>
        <taxon>Asteraceae</taxon>
        <taxon>Asteroideae</taxon>
        <taxon>Anthemideae</taxon>
        <taxon>Anthemidinae</taxon>
        <taxon>Tanacetum</taxon>
    </lineage>
</organism>
<feature type="compositionally biased region" description="Acidic residues" evidence="1">
    <location>
        <begin position="160"/>
        <end position="173"/>
    </location>
</feature>
<gene>
    <name evidence="2" type="ORF">Tco_0952220</name>
</gene>
<accession>A0ABQ5DWD7</accession>
<comment type="caution">
    <text evidence="2">The sequence shown here is derived from an EMBL/GenBank/DDBJ whole genome shotgun (WGS) entry which is preliminary data.</text>
</comment>
<name>A0ABQ5DWD7_9ASTR</name>
<feature type="region of interest" description="Disordered" evidence="1">
    <location>
        <begin position="123"/>
        <end position="190"/>
    </location>
</feature>
<evidence type="ECO:0000313" key="2">
    <source>
        <dbReference type="EMBL" id="GJT43505.1"/>
    </source>
</evidence>
<feature type="compositionally biased region" description="Basic and acidic residues" evidence="1">
    <location>
        <begin position="179"/>
        <end position="190"/>
    </location>
</feature>
<reference evidence="2" key="2">
    <citation type="submission" date="2022-01" db="EMBL/GenBank/DDBJ databases">
        <authorList>
            <person name="Yamashiro T."/>
            <person name="Shiraishi A."/>
            <person name="Satake H."/>
            <person name="Nakayama K."/>
        </authorList>
    </citation>
    <scope>NUCLEOTIDE SEQUENCE</scope>
</reference>